<gene>
    <name evidence="1" type="ORF">Cvel_27265</name>
</gene>
<dbReference type="VEuPathDB" id="CryptoDB:Cvel_27265"/>
<organism evidence="1">
    <name type="scientific">Chromera velia CCMP2878</name>
    <dbReference type="NCBI Taxonomy" id="1169474"/>
    <lineage>
        <taxon>Eukaryota</taxon>
        <taxon>Sar</taxon>
        <taxon>Alveolata</taxon>
        <taxon>Colpodellida</taxon>
        <taxon>Chromeraceae</taxon>
        <taxon>Chromera</taxon>
    </lineage>
</organism>
<reference evidence="1" key="1">
    <citation type="submission" date="2014-11" db="EMBL/GenBank/DDBJ databases">
        <authorList>
            <person name="Otto D Thomas"/>
            <person name="Naeem Raeece"/>
        </authorList>
    </citation>
    <scope>NUCLEOTIDE SEQUENCE</scope>
</reference>
<name>A0A0G4HG35_9ALVE</name>
<dbReference type="AlphaFoldDB" id="A0A0G4HG35"/>
<protein>
    <submittedName>
        <fullName evidence="1">Uncharacterized protein</fullName>
    </submittedName>
</protein>
<sequence length="86" mass="9910">MYQEEVRQGIPQVDVEVMYTPFKVGAPKACIIHKPWRDRPDGYGLNHLPRAVYDRSLYHKAVPNESFEHFLGGGPQGGSCRYWFQS</sequence>
<proteinExistence type="predicted"/>
<accession>A0A0G4HG35</accession>
<evidence type="ECO:0000313" key="1">
    <source>
        <dbReference type="EMBL" id="CEM43073.1"/>
    </source>
</evidence>
<dbReference type="EMBL" id="CDMZ01002605">
    <property type="protein sequence ID" value="CEM43073.1"/>
    <property type="molecule type" value="Genomic_DNA"/>
</dbReference>